<dbReference type="CDD" id="cd12797">
    <property type="entry name" value="M23_peptidase"/>
    <property type="match status" value="1"/>
</dbReference>
<dbReference type="InterPro" id="IPR050570">
    <property type="entry name" value="Cell_wall_metabolism_enzyme"/>
</dbReference>
<reference evidence="3" key="5">
    <citation type="submission" date="2020-09" db="EMBL/GenBank/DDBJ databases">
        <authorList>
            <person name="Sun Q."/>
            <person name="Ohkuma M."/>
        </authorList>
    </citation>
    <scope>NUCLEOTIDE SEQUENCE</scope>
    <source>
        <strain evidence="3">JCM 4434</strain>
    </source>
</reference>
<reference evidence="5" key="3">
    <citation type="submission" date="2016-08" db="EMBL/GenBank/DDBJ databases">
        <title>Sequencing, assembly and comparative genomics of S. aureofaciens ATCC 10762.</title>
        <authorList>
            <person name="Gradnigo J.S."/>
            <person name="Johnson N."/>
            <person name="Somerville G.A."/>
        </authorList>
    </citation>
    <scope>NUCLEOTIDE SEQUENCE [LARGE SCALE GENOMIC DNA]</scope>
    <source>
        <strain evidence="5">ATCC 10762 / DSM 40127 / CCM 3239 / JCM 4008 / LMG 5968 / NBRC 12843 / NCIMB 8234 / A-377</strain>
    </source>
</reference>
<dbReference type="SUPFAM" id="SSF51261">
    <property type="entry name" value="Duplicated hybrid motif"/>
    <property type="match status" value="1"/>
</dbReference>
<comment type="caution">
    <text evidence="4">The sequence shown here is derived from an EMBL/GenBank/DDBJ whole genome shotgun (WGS) entry which is preliminary data.</text>
</comment>
<feature type="domain" description="M23ase beta-sheet core" evidence="2">
    <location>
        <begin position="158"/>
        <end position="251"/>
    </location>
</feature>
<dbReference type="Proteomes" id="UP000610124">
    <property type="component" value="Unassembled WGS sequence"/>
</dbReference>
<gene>
    <name evidence="3" type="ORF">GCM10010502_51130</name>
    <name evidence="4" type="ORF">HS99_0025920</name>
</gene>
<dbReference type="InterPro" id="IPR016047">
    <property type="entry name" value="M23ase_b-sheet_dom"/>
</dbReference>
<protein>
    <recommendedName>
        <fullName evidence="2">M23ase beta-sheet core domain-containing protein</fullName>
    </recommendedName>
</protein>
<accession>A0A1E7NAL2</accession>
<dbReference type="OrthoDB" id="5244067at2"/>
<evidence type="ECO:0000313" key="3">
    <source>
        <dbReference type="EMBL" id="GGU91482.1"/>
    </source>
</evidence>
<dbReference type="GO" id="GO:0004222">
    <property type="term" value="F:metalloendopeptidase activity"/>
    <property type="evidence" value="ECO:0007669"/>
    <property type="project" value="TreeGrafter"/>
</dbReference>
<feature type="region of interest" description="Disordered" evidence="1">
    <location>
        <begin position="68"/>
        <end position="133"/>
    </location>
</feature>
<feature type="compositionally biased region" description="Low complexity" evidence="1">
    <location>
        <begin position="70"/>
        <end position="99"/>
    </location>
</feature>
<name>A0A1E7NAL2_KITAU</name>
<evidence type="ECO:0000259" key="2">
    <source>
        <dbReference type="Pfam" id="PF01551"/>
    </source>
</evidence>
<dbReference type="AlphaFoldDB" id="A0A1E7NAL2"/>
<keyword evidence="5" id="KW-1185">Reference proteome</keyword>
<dbReference type="Proteomes" id="UP000037395">
    <property type="component" value="Unassembled WGS sequence"/>
</dbReference>
<dbReference type="EMBL" id="JPRF03000019">
    <property type="protein sequence ID" value="OEV37735.1"/>
    <property type="molecule type" value="Genomic_DNA"/>
</dbReference>
<dbReference type="PANTHER" id="PTHR21666">
    <property type="entry name" value="PEPTIDASE-RELATED"/>
    <property type="match status" value="1"/>
</dbReference>
<reference evidence="4 5" key="2">
    <citation type="submission" date="2014-07" db="EMBL/GenBank/DDBJ databases">
        <authorList>
            <person name="Zhang J.E."/>
            <person name="Yang H."/>
            <person name="Guo J."/>
            <person name="Deng Z."/>
            <person name="Luo H."/>
            <person name="Luo M."/>
            <person name="Zhao B."/>
        </authorList>
    </citation>
    <scope>NUCLEOTIDE SEQUENCE [LARGE SCALE GENOMIC DNA]</scope>
    <source>
        <strain evidence="4">ATCC 10762</strain>
        <strain evidence="5">ATCC 10762 / DSM 40127 / CCM 3239 / JCM 4008 / LMG 5968 / NBRC 12843 / NCIMB 8234 / A-377</strain>
    </source>
</reference>
<dbReference type="InterPro" id="IPR011055">
    <property type="entry name" value="Dup_hybrid_motif"/>
</dbReference>
<accession>A0A8H9HX83</accession>
<feature type="compositionally biased region" description="Low complexity" evidence="1">
    <location>
        <begin position="117"/>
        <end position="131"/>
    </location>
</feature>
<dbReference type="EMBL" id="BMUB01000013">
    <property type="protein sequence ID" value="GGU91482.1"/>
    <property type="molecule type" value="Genomic_DNA"/>
</dbReference>
<dbReference type="Pfam" id="PF01551">
    <property type="entry name" value="Peptidase_M23"/>
    <property type="match status" value="1"/>
</dbReference>
<reference evidence="3" key="1">
    <citation type="journal article" date="2014" name="Int. J. Syst. Evol. Microbiol.">
        <title>Complete genome sequence of Corynebacterium casei LMG S-19264T (=DSM 44701T), isolated from a smear-ripened cheese.</title>
        <authorList>
            <consortium name="US DOE Joint Genome Institute (JGI-PGF)"/>
            <person name="Walter F."/>
            <person name="Albersmeier A."/>
            <person name="Kalinowski J."/>
            <person name="Ruckert C."/>
        </authorList>
    </citation>
    <scope>NUCLEOTIDE SEQUENCE</scope>
    <source>
        <strain evidence="3">JCM 4434</strain>
    </source>
</reference>
<dbReference type="GeneID" id="97488122"/>
<proteinExistence type="predicted"/>
<dbReference type="KEGG" id="kau:B6264_14715"/>
<dbReference type="PANTHER" id="PTHR21666:SF270">
    <property type="entry name" value="MUREIN HYDROLASE ACTIVATOR ENVC"/>
    <property type="match status" value="1"/>
</dbReference>
<sequence length="263" mass="27552">MAPEAAARPTRAELRLAAREQSRAQRRGAAKAATRAALFRVAVPSVAALGVAGAAGVTVVHEQADRVPSQASAADAPDRTAAQQTAQQTAADLDQAAQASRGDARQPLSGAQPGDGQPTATPTAQPTAQPAKPKVVMPVAQHGLGELFGAAGTHWMNRHTGIDFPVDGGSEVYAVTDGTIRTQWNPFYGYMSILKMPDGTEAWMCHLRAYKVRKGPVKQGDVIAYVGSSGNSTGPHLHFEIRPPGSGPVDPLPWFLSNGLDPR</sequence>
<evidence type="ECO:0000313" key="4">
    <source>
        <dbReference type="EMBL" id="OEV37735.1"/>
    </source>
</evidence>
<evidence type="ECO:0000313" key="5">
    <source>
        <dbReference type="Proteomes" id="UP000037395"/>
    </source>
</evidence>
<dbReference type="Gene3D" id="2.70.70.10">
    <property type="entry name" value="Glucose Permease (Domain IIA)"/>
    <property type="match status" value="1"/>
</dbReference>
<reference evidence="4" key="4">
    <citation type="submission" date="2016-08" db="EMBL/GenBank/DDBJ databases">
        <title>Sequencing, Assembly and Comparative Genomics of S. aureofaciens ATCC 10762.</title>
        <authorList>
            <person name="Gradnigo J.S."/>
            <person name="Johnson N."/>
            <person name="Somerville G.A."/>
        </authorList>
    </citation>
    <scope>NUCLEOTIDE SEQUENCE [LARGE SCALE GENOMIC DNA]</scope>
    <source>
        <strain evidence="4">ATCC 10762</strain>
    </source>
</reference>
<organism evidence="4 5">
    <name type="scientific">Kitasatospora aureofaciens</name>
    <name type="common">Streptomyces aureofaciens</name>
    <dbReference type="NCBI Taxonomy" id="1894"/>
    <lineage>
        <taxon>Bacteria</taxon>
        <taxon>Bacillati</taxon>
        <taxon>Actinomycetota</taxon>
        <taxon>Actinomycetes</taxon>
        <taxon>Kitasatosporales</taxon>
        <taxon>Streptomycetaceae</taxon>
        <taxon>Kitasatospora</taxon>
    </lineage>
</organism>
<evidence type="ECO:0000256" key="1">
    <source>
        <dbReference type="SAM" id="MobiDB-lite"/>
    </source>
</evidence>
<dbReference type="RefSeq" id="WP_050366736.1">
    <property type="nucleotide sequence ID" value="NZ_BMUB01000013.1"/>
</dbReference>